<dbReference type="PANTHER" id="PTHR43712">
    <property type="entry name" value="PUTATIVE (AFU_ORTHOLOGUE AFUA_4G14580)-RELATED"/>
    <property type="match status" value="1"/>
</dbReference>
<accession>A0AAD6ZW45</accession>
<dbReference type="Proteomes" id="UP001218218">
    <property type="component" value="Unassembled WGS sequence"/>
</dbReference>
<name>A0AAD6ZW45_9AGAR</name>
<dbReference type="PANTHER" id="PTHR43712:SF2">
    <property type="entry name" value="O-METHYLTRANSFERASE CICE"/>
    <property type="match status" value="1"/>
</dbReference>
<sequence>MGSEQAAELRDEDSSLIHSKILYNMGLDLLMAESIIISNRSNSSQLEYCLLVTHHVFREVTPDVFTNNRISSVIDQGKPSELLFEKTGEGFKSSVYMTDALLDSATAFSRDPTATCFSRSFSTEAQIFGWFESPENKERLARFGIGQVGTTKLESNRCVCRTRYPMAGCAHRVAVGEQHASGAHANRLASASVVRNSDAPSLVAVLPRLAHRHKTELRASGIRDAEAQIGLGLSRFVRRD</sequence>
<dbReference type="AlphaFoldDB" id="A0AAD6ZW45"/>
<comment type="caution">
    <text evidence="1">The sequence shown here is derived from an EMBL/GenBank/DDBJ whole genome shotgun (WGS) entry which is preliminary data.</text>
</comment>
<organism evidence="1 2">
    <name type="scientific">Mycena albidolilacea</name>
    <dbReference type="NCBI Taxonomy" id="1033008"/>
    <lineage>
        <taxon>Eukaryota</taxon>
        <taxon>Fungi</taxon>
        <taxon>Dikarya</taxon>
        <taxon>Basidiomycota</taxon>
        <taxon>Agaricomycotina</taxon>
        <taxon>Agaricomycetes</taxon>
        <taxon>Agaricomycetidae</taxon>
        <taxon>Agaricales</taxon>
        <taxon>Marasmiineae</taxon>
        <taxon>Mycenaceae</taxon>
        <taxon>Mycena</taxon>
    </lineage>
</organism>
<keyword evidence="2" id="KW-1185">Reference proteome</keyword>
<reference evidence="1" key="1">
    <citation type="submission" date="2023-03" db="EMBL/GenBank/DDBJ databases">
        <title>Massive genome expansion in bonnet fungi (Mycena s.s.) driven by repeated elements and novel gene families across ecological guilds.</title>
        <authorList>
            <consortium name="Lawrence Berkeley National Laboratory"/>
            <person name="Harder C.B."/>
            <person name="Miyauchi S."/>
            <person name="Viragh M."/>
            <person name="Kuo A."/>
            <person name="Thoen E."/>
            <person name="Andreopoulos B."/>
            <person name="Lu D."/>
            <person name="Skrede I."/>
            <person name="Drula E."/>
            <person name="Henrissat B."/>
            <person name="Morin E."/>
            <person name="Kohler A."/>
            <person name="Barry K."/>
            <person name="LaButti K."/>
            <person name="Morin E."/>
            <person name="Salamov A."/>
            <person name="Lipzen A."/>
            <person name="Mereny Z."/>
            <person name="Hegedus B."/>
            <person name="Baldrian P."/>
            <person name="Stursova M."/>
            <person name="Weitz H."/>
            <person name="Taylor A."/>
            <person name="Grigoriev I.V."/>
            <person name="Nagy L.G."/>
            <person name="Martin F."/>
            <person name="Kauserud H."/>
        </authorList>
    </citation>
    <scope>NUCLEOTIDE SEQUENCE</scope>
    <source>
        <strain evidence="1">CBHHK002</strain>
    </source>
</reference>
<dbReference type="EMBL" id="JARIHO010000025">
    <property type="protein sequence ID" value="KAJ7342677.1"/>
    <property type="molecule type" value="Genomic_DNA"/>
</dbReference>
<gene>
    <name evidence="1" type="ORF">DFH08DRAFT_811747</name>
</gene>
<evidence type="ECO:0000313" key="1">
    <source>
        <dbReference type="EMBL" id="KAJ7342677.1"/>
    </source>
</evidence>
<proteinExistence type="predicted"/>
<evidence type="ECO:0000313" key="2">
    <source>
        <dbReference type="Proteomes" id="UP001218218"/>
    </source>
</evidence>
<protein>
    <submittedName>
        <fullName evidence="1">Uncharacterized protein</fullName>
    </submittedName>
</protein>